<dbReference type="PANTHER" id="PTHR12461">
    <property type="entry name" value="HYPOXIA-INDUCIBLE FACTOR 1 ALPHA INHIBITOR-RELATED"/>
    <property type="match status" value="1"/>
</dbReference>
<accession>A0AAV4ZYR6</accession>
<dbReference type="Proteomes" id="UP001050691">
    <property type="component" value="Unassembled WGS sequence"/>
</dbReference>
<evidence type="ECO:0000313" key="2">
    <source>
        <dbReference type="EMBL" id="GJJ07472.1"/>
    </source>
</evidence>
<dbReference type="InterPro" id="IPR041667">
    <property type="entry name" value="Cupin_8"/>
</dbReference>
<proteinExistence type="predicted"/>
<protein>
    <recommendedName>
        <fullName evidence="1">JmjC domain-containing protein</fullName>
    </recommendedName>
</protein>
<reference evidence="2" key="1">
    <citation type="submission" date="2021-10" db="EMBL/GenBank/DDBJ databases">
        <title>De novo Genome Assembly of Clathrus columnatus (Basidiomycota, Fungi) Using Illumina and Nanopore Sequence Data.</title>
        <authorList>
            <person name="Ogiso-Tanaka E."/>
            <person name="Itagaki H."/>
            <person name="Hosoya T."/>
            <person name="Hosaka K."/>
        </authorList>
    </citation>
    <scope>NUCLEOTIDE SEQUENCE</scope>
    <source>
        <strain evidence="2">MO-923</strain>
    </source>
</reference>
<dbReference type="InterPro" id="IPR014710">
    <property type="entry name" value="RmlC-like_jellyroll"/>
</dbReference>
<comment type="caution">
    <text evidence="2">The sequence shown here is derived from an EMBL/GenBank/DDBJ whole genome shotgun (WGS) entry which is preliminary data.</text>
</comment>
<dbReference type="PROSITE" id="PS51184">
    <property type="entry name" value="JMJC"/>
    <property type="match status" value="1"/>
</dbReference>
<dbReference type="Gene3D" id="2.60.120.10">
    <property type="entry name" value="Jelly Rolls"/>
    <property type="match status" value="2"/>
</dbReference>
<dbReference type="AlphaFoldDB" id="A0AAV4ZYR6"/>
<keyword evidence="3" id="KW-1185">Reference proteome</keyword>
<feature type="domain" description="JmjC" evidence="1">
    <location>
        <begin position="65"/>
        <end position="206"/>
    </location>
</feature>
<dbReference type="EMBL" id="BPWL01000002">
    <property type="protein sequence ID" value="GJJ07472.1"/>
    <property type="molecule type" value="Genomic_DNA"/>
</dbReference>
<dbReference type="SUPFAM" id="SSF51197">
    <property type="entry name" value="Clavaminate synthase-like"/>
    <property type="match status" value="1"/>
</dbReference>
<dbReference type="InterPro" id="IPR003347">
    <property type="entry name" value="JmjC_dom"/>
</dbReference>
<name>A0AAV4ZYR6_9AGAM</name>
<evidence type="ECO:0000259" key="1">
    <source>
        <dbReference type="PROSITE" id="PS51184"/>
    </source>
</evidence>
<organism evidence="2 3">
    <name type="scientific">Clathrus columnatus</name>
    <dbReference type="NCBI Taxonomy" id="1419009"/>
    <lineage>
        <taxon>Eukaryota</taxon>
        <taxon>Fungi</taxon>
        <taxon>Dikarya</taxon>
        <taxon>Basidiomycota</taxon>
        <taxon>Agaricomycotina</taxon>
        <taxon>Agaricomycetes</taxon>
        <taxon>Phallomycetidae</taxon>
        <taxon>Phallales</taxon>
        <taxon>Clathraceae</taxon>
        <taxon>Clathrus</taxon>
    </lineage>
</organism>
<dbReference type="PANTHER" id="PTHR12461:SF99">
    <property type="entry name" value="BIFUNCTIONAL PEPTIDASE AND (3S)-LYSYL HYDROXYLASE JMJD7"/>
    <property type="match status" value="1"/>
</dbReference>
<gene>
    <name evidence="2" type="ORF">Clacol_001674</name>
</gene>
<evidence type="ECO:0000313" key="3">
    <source>
        <dbReference type="Proteomes" id="UP001050691"/>
    </source>
</evidence>
<sequence>MNIKDLARIAQEYRELNPSSILVLDRSPSALEFARLIHIARPVLIKTGEVLYLQSQNGNLYSGSPSEFEPLLHHVPPEISWASEALGRSPDAVNLWIGDDRSTTSIHAEKIYPHARYTRSSSGSLALTPTSKVVRWSSIKDPSIPGVLSANPPYRIVVHAGDTLYLPPGWWHYVKQSVDETGICVALNWWYDTEMQGMNWIWLQYMRGTLGDGNDDESCEEKD</sequence>
<dbReference type="SMART" id="SM00558">
    <property type="entry name" value="JmjC"/>
    <property type="match status" value="1"/>
</dbReference>
<dbReference type="Pfam" id="PF13621">
    <property type="entry name" value="Cupin_8"/>
    <property type="match status" value="2"/>
</dbReference>